<protein>
    <submittedName>
        <fullName evidence="2">Uncharacterized protein</fullName>
    </submittedName>
</protein>
<feature type="transmembrane region" description="Helical" evidence="1">
    <location>
        <begin position="266"/>
        <end position="291"/>
    </location>
</feature>
<evidence type="ECO:0000313" key="3">
    <source>
        <dbReference type="Proteomes" id="UP000183918"/>
    </source>
</evidence>
<keyword evidence="1" id="KW-0472">Membrane</keyword>
<feature type="transmembrane region" description="Helical" evidence="1">
    <location>
        <begin position="97"/>
        <end position="116"/>
    </location>
</feature>
<accession>A0A1H3KTV8</accession>
<feature type="transmembrane region" description="Helical" evidence="1">
    <location>
        <begin position="238"/>
        <end position="254"/>
    </location>
</feature>
<reference evidence="2 3" key="1">
    <citation type="submission" date="2016-10" db="EMBL/GenBank/DDBJ databases">
        <authorList>
            <person name="de Groot N.N."/>
        </authorList>
    </citation>
    <scope>NUCLEOTIDE SEQUENCE [LARGE SCALE GENOMIC DNA]</scope>
    <source>
        <strain evidence="2 3">DSM 14045</strain>
    </source>
</reference>
<feature type="transmembrane region" description="Helical" evidence="1">
    <location>
        <begin position="336"/>
        <end position="355"/>
    </location>
</feature>
<dbReference type="RefSeq" id="WP_074718252.1">
    <property type="nucleotide sequence ID" value="NZ_FNPG01000022.1"/>
</dbReference>
<sequence>MKEVIKFRIEKFRLQFSLYSFANCFFFFLLFSALLILPKFGMYKFKHYTETAFIITIIFVCFAIEFILKKIKKEDKLFVKTFFDKIDTEKYSTYMTYYKYIVFQILFLYFICPYDLKYLDDCLTFVTFVELITAIELAVFSMSSNELAMTIKSVITFTFIGAIILSNHNIISFPIAIISEPRFRIVKLAIISISVLLSLKFLSHESQTHNGRFIKKLSNIGIMKKEKDYLFFIKKMKFMEALYVFALTIFLSMLENEKSVEQLITFSAATSYLFANTYIELISYETGNFILFHSANQIKNFKFKKMFNTLKIATSLFLLPLIPMVCITSFKIVVTSYVIAILSFLITTFLMPFAYEKRTNIKKMISNLEQIGYMVAMICIFLILATISNKII</sequence>
<organism evidence="2 3">
    <name type="scientific">Lachnobacterium bovis DSM 14045</name>
    <dbReference type="NCBI Taxonomy" id="1122142"/>
    <lineage>
        <taxon>Bacteria</taxon>
        <taxon>Bacillati</taxon>
        <taxon>Bacillota</taxon>
        <taxon>Clostridia</taxon>
        <taxon>Lachnospirales</taxon>
        <taxon>Lachnospiraceae</taxon>
        <taxon>Lachnobacterium</taxon>
    </lineage>
</organism>
<feature type="transmembrane region" description="Helical" evidence="1">
    <location>
        <begin position="48"/>
        <end position="68"/>
    </location>
</feature>
<proteinExistence type="predicted"/>
<dbReference type="OrthoDB" id="2029901at2"/>
<dbReference type="STRING" id="1122142.SAMN02910414_01815"/>
<gene>
    <name evidence="2" type="ORF">SAMN02910414_01815</name>
</gene>
<feature type="transmembrane region" description="Helical" evidence="1">
    <location>
        <begin position="122"/>
        <end position="142"/>
    </location>
</feature>
<feature type="transmembrane region" description="Helical" evidence="1">
    <location>
        <begin position="16"/>
        <end position="36"/>
    </location>
</feature>
<feature type="transmembrane region" description="Helical" evidence="1">
    <location>
        <begin position="154"/>
        <end position="179"/>
    </location>
</feature>
<dbReference type="Proteomes" id="UP000183918">
    <property type="component" value="Unassembled WGS sequence"/>
</dbReference>
<evidence type="ECO:0000256" key="1">
    <source>
        <dbReference type="SAM" id="Phobius"/>
    </source>
</evidence>
<feature type="transmembrane region" description="Helical" evidence="1">
    <location>
        <begin position="312"/>
        <end position="330"/>
    </location>
</feature>
<dbReference type="AlphaFoldDB" id="A0A1H3KTV8"/>
<name>A0A1H3KTV8_9FIRM</name>
<feature type="transmembrane region" description="Helical" evidence="1">
    <location>
        <begin position="367"/>
        <end position="387"/>
    </location>
</feature>
<keyword evidence="1" id="KW-0812">Transmembrane</keyword>
<evidence type="ECO:0000313" key="2">
    <source>
        <dbReference type="EMBL" id="SDY55602.1"/>
    </source>
</evidence>
<keyword evidence="1" id="KW-1133">Transmembrane helix</keyword>
<dbReference type="EMBL" id="FNPG01000022">
    <property type="protein sequence ID" value="SDY55602.1"/>
    <property type="molecule type" value="Genomic_DNA"/>
</dbReference>
<feature type="transmembrane region" description="Helical" evidence="1">
    <location>
        <begin position="185"/>
        <end position="202"/>
    </location>
</feature>
<keyword evidence="3" id="KW-1185">Reference proteome</keyword>